<dbReference type="InterPro" id="IPR007156">
    <property type="entry name" value="MamQ_LemA"/>
</dbReference>
<dbReference type="SUPFAM" id="SSF140478">
    <property type="entry name" value="LemA-like"/>
    <property type="match status" value="1"/>
</dbReference>
<organism evidence="6 7">
    <name type="scientific">Amantichitinum ursilacus</name>
    <dbReference type="NCBI Taxonomy" id="857265"/>
    <lineage>
        <taxon>Bacteria</taxon>
        <taxon>Pseudomonadati</taxon>
        <taxon>Pseudomonadota</taxon>
        <taxon>Betaproteobacteria</taxon>
        <taxon>Neisseriales</taxon>
        <taxon>Chitinibacteraceae</taxon>
        <taxon>Amantichitinum</taxon>
    </lineage>
</organism>
<comment type="caution">
    <text evidence="6">The sequence shown here is derived from an EMBL/GenBank/DDBJ whole genome shotgun (WGS) entry which is preliminary data.</text>
</comment>
<dbReference type="Pfam" id="PF04011">
    <property type="entry name" value="LemA"/>
    <property type="match status" value="1"/>
</dbReference>
<dbReference type="STRING" id="857265.WG78_21370"/>
<dbReference type="Proteomes" id="UP000037939">
    <property type="component" value="Unassembled WGS sequence"/>
</dbReference>
<dbReference type="EMBL" id="LAQT01000038">
    <property type="protein sequence ID" value="KPC49112.1"/>
    <property type="molecule type" value="Genomic_DNA"/>
</dbReference>
<dbReference type="GO" id="GO:0016020">
    <property type="term" value="C:membrane"/>
    <property type="evidence" value="ECO:0007669"/>
    <property type="project" value="UniProtKB-SubCell"/>
</dbReference>
<evidence type="ECO:0000256" key="1">
    <source>
        <dbReference type="ARBA" id="ARBA00004167"/>
    </source>
</evidence>
<sequence>MPFIIFLALIALAVIWFVMMYNGLVQLKHNVARAWSNIDVLLKQRHDELPKLVDTCKQHMQFESDTLERVMLARSGVAQAREARNLPALGRAEQELRKQMAHLYATVEAYPELRASMQFQHLLGRITQLENDISDRREYYNDSVNLNNVRVEQFPTVILANMFHFGQAPLLEFDAQQKQDVSIAGLFAH</sequence>
<dbReference type="PANTHER" id="PTHR34478">
    <property type="entry name" value="PROTEIN LEMA"/>
    <property type="match status" value="1"/>
</dbReference>
<dbReference type="AlphaFoldDB" id="A0A0N0XFJ1"/>
<evidence type="ECO:0000256" key="5">
    <source>
        <dbReference type="ARBA" id="ARBA00023136"/>
    </source>
</evidence>
<evidence type="ECO:0000256" key="2">
    <source>
        <dbReference type="ARBA" id="ARBA00008854"/>
    </source>
</evidence>
<evidence type="ECO:0000313" key="7">
    <source>
        <dbReference type="Proteomes" id="UP000037939"/>
    </source>
</evidence>
<keyword evidence="4" id="KW-1133">Transmembrane helix</keyword>
<keyword evidence="5" id="KW-0472">Membrane</keyword>
<accession>A0A0N0XFJ1</accession>
<name>A0A0N0XFJ1_9NEIS</name>
<keyword evidence="7" id="KW-1185">Reference proteome</keyword>
<dbReference type="OrthoDB" id="9804152at2"/>
<comment type="subcellular location">
    <subcellularLocation>
        <location evidence="1">Membrane</location>
        <topology evidence="1">Single-pass membrane protein</topology>
    </subcellularLocation>
</comment>
<comment type="similarity">
    <text evidence="2">Belongs to the LemA family.</text>
</comment>
<evidence type="ECO:0000313" key="6">
    <source>
        <dbReference type="EMBL" id="KPC49112.1"/>
    </source>
</evidence>
<keyword evidence="3" id="KW-0812">Transmembrane</keyword>
<reference evidence="6 7" key="1">
    <citation type="submission" date="2015-07" db="EMBL/GenBank/DDBJ databases">
        <title>Draft genome sequence of the Amantichitinum ursilacus IGB-41, a new chitin-degrading bacterium.</title>
        <authorList>
            <person name="Kirstahler P."/>
            <person name="Guenther M."/>
            <person name="Grumaz C."/>
            <person name="Rupp S."/>
            <person name="Zibek S."/>
            <person name="Sohn K."/>
        </authorList>
    </citation>
    <scope>NUCLEOTIDE SEQUENCE [LARGE SCALE GENOMIC DNA]</scope>
    <source>
        <strain evidence="6 7">IGB-41</strain>
    </source>
</reference>
<protein>
    <submittedName>
        <fullName evidence="6">LemA family protein</fullName>
    </submittedName>
</protein>
<dbReference type="PANTHER" id="PTHR34478:SF1">
    <property type="entry name" value="PROTEIN LEMA"/>
    <property type="match status" value="1"/>
</dbReference>
<evidence type="ECO:0000256" key="4">
    <source>
        <dbReference type="ARBA" id="ARBA00022989"/>
    </source>
</evidence>
<proteinExistence type="inferred from homology"/>
<gene>
    <name evidence="6" type="ORF">WG78_21370</name>
</gene>
<dbReference type="RefSeq" id="WP_053939845.1">
    <property type="nucleotide sequence ID" value="NZ_LAQT01000038.1"/>
</dbReference>
<dbReference type="Gene3D" id="1.20.1440.20">
    <property type="entry name" value="LemA-like domain"/>
    <property type="match status" value="1"/>
</dbReference>
<dbReference type="InterPro" id="IPR023353">
    <property type="entry name" value="LemA-like_dom_sf"/>
</dbReference>
<evidence type="ECO:0000256" key="3">
    <source>
        <dbReference type="ARBA" id="ARBA00022692"/>
    </source>
</evidence>